<evidence type="ECO:0000256" key="7">
    <source>
        <dbReference type="ARBA" id="ARBA00023136"/>
    </source>
</evidence>
<gene>
    <name evidence="11" type="ORF">L3Y34_007829</name>
</gene>
<dbReference type="Proteomes" id="UP000827892">
    <property type="component" value="Chromosome V"/>
</dbReference>
<evidence type="ECO:0000256" key="4">
    <source>
        <dbReference type="ARBA" id="ARBA00022679"/>
    </source>
</evidence>
<dbReference type="GO" id="GO:0003677">
    <property type="term" value="F:DNA binding"/>
    <property type="evidence" value="ECO:0007669"/>
    <property type="project" value="InterPro"/>
</dbReference>
<organism evidence="11 12">
    <name type="scientific">Caenorhabditis briggsae</name>
    <dbReference type="NCBI Taxonomy" id="6238"/>
    <lineage>
        <taxon>Eukaryota</taxon>
        <taxon>Metazoa</taxon>
        <taxon>Ecdysozoa</taxon>
        <taxon>Nematoda</taxon>
        <taxon>Chromadorea</taxon>
        <taxon>Rhabditida</taxon>
        <taxon>Rhabditina</taxon>
        <taxon>Rhabditomorpha</taxon>
        <taxon>Rhabditoidea</taxon>
        <taxon>Rhabditidae</taxon>
        <taxon>Peloderinae</taxon>
        <taxon>Caenorhabditis</taxon>
    </lineage>
</organism>
<evidence type="ECO:0000313" key="11">
    <source>
        <dbReference type="EMBL" id="ULT88890.1"/>
    </source>
</evidence>
<evidence type="ECO:0000256" key="6">
    <source>
        <dbReference type="ARBA" id="ARBA00022989"/>
    </source>
</evidence>
<dbReference type="Pfam" id="PF00589">
    <property type="entry name" value="Phage_integrase"/>
    <property type="match status" value="1"/>
</dbReference>
<evidence type="ECO:0000256" key="8">
    <source>
        <dbReference type="ARBA" id="ARBA00023172"/>
    </source>
</evidence>
<evidence type="ECO:0000259" key="10">
    <source>
        <dbReference type="PROSITE" id="PS51898"/>
    </source>
</evidence>
<dbReference type="InterPro" id="IPR011010">
    <property type="entry name" value="DNA_brk_join_enz"/>
</dbReference>
<dbReference type="GO" id="GO:0016757">
    <property type="term" value="F:glycosyltransferase activity"/>
    <property type="evidence" value="ECO:0007669"/>
    <property type="project" value="UniProtKB-KW"/>
</dbReference>
<proteinExistence type="inferred from homology"/>
<sequence length="681" mass="78919">MNPKRLEIESLGTRVQIPFREPRKWSHSPVIICIAPQFVAEKWQVFLMNIHVARRYGGHMHFYITSMVEELFNTLKIYESRGSLTLDYWVRMKFQETTSPYADPMRNVEWRNQAGAQTDCLLQYKEVAEFVAFFDIDDILIPRSSQNYHQEFSSHFNPDPSFHSIFYNKRDVEVQKVKNVKDFSFRQLFSTMKIRKEEGYGKSIVNPLKYNSTWIHHSFQLPRDKILKIFNTEIIHVKDILIVELDLNAPFKLPKVFGTESEPLIRETDLKSLDIDFQNLFEDTGYRETAVQMVDHDFYSPIVFKCYNESFYHPFFVEHKHFKDICPNADNCELPQREDIKCIHSDAEYISGPEMYPITFHYAIRPYCQDPSEECTKQTVWELILQNERLSIVTTVEKEDITPINVQNQDIPSPPPAEPTPLTISRVQQSPLLEGRKLKFLEEVAEYGGPVDFNQLIHVLQTVSRKSKAISIIKAYDRENHKLFESLSDDPKSERDTLIVVLSFFALLRASETAELKWEDIKYSKNRLEVRIRSAKNDQLGLGRSTFVECPVGGDLDCLIKRWRVRVSLSGSTSEFLFPRFQKGDKLSANTISSIARRRLEMIGVSATHHALRRGSANELQAKGLNLEQIKAKGRWRSGGGLMRYLQDNPMAQGLSEVPEEKEVTGEAEEDDGPPLLEKEV</sequence>
<dbReference type="InterPro" id="IPR013762">
    <property type="entry name" value="Integrase-like_cat_sf"/>
</dbReference>
<keyword evidence="7" id="KW-0472">Membrane</keyword>
<dbReference type="GO" id="GO:0016020">
    <property type="term" value="C:membrane"/>
    <property type="evidence" value="ECO:0007669"/>
    <property type="project" value="UniProtKB-SubCell"/>
</dbReference>
<keyword evidence="4" id="KW-0808">Transferase</keyword>
<dbReference type="InterPro" id="IPR052012">
    <property type="entry name" value="GTase_92"/>
</dbReference>
<dbReference type="Pfam" id="PF01697">
    <property type="entry name" value="Glyco_transf_92"/>
    <property type="match status" value="1"/>
</dbReference>
<dbReference type="PANTHER" id="PTHR21645:SF19">
    <property type="entry name" value="GLYCOSYLTRANSFERASE FAMILY 92 PROTEIN R07B7.12"/>
    <property type="match status" value="1"/>
</dbReference>
<evidence type="ECO:0000256" key="1">
    <source>
        <dbReference type="ARBA" id="ARBA00004167"/>
    </source>
</evidence>
<dbReference type="EMBL" id="CP090895">
    <property type="protein sequence ID" value="ULT88890.1"/>
    <property type="molecule type" value="Genomic_DNA"/>
</dbReference>
<dbReference type="PANTHER" id="PTHR21645">
    <property type="entry name" value="GLYCOSYLTRANSFERASE FAMILY 92 PROTEIN"/>
    <property type="match status" value="1"/>
</dbReference>
<accession>A0AAE8ZXU6</accession>
<dbReference type="InterPro" id="IPR008166">
    <property type="entry name" value="Glyco_transf_92"/>
</dbReference>
<keyword evidence="6" id="KW-1133">Transmembrane helix</keyword>
<dbReference type="Gene3D" id="1.10.443.10">
    <property type="entry name" value="Intergrase catalytic core"/>
    <property type="match status" value="1"/>
</dbReference>
<dbReference type="SUPFAM" id="SSF56349">
    <property type="entry name" value="DNA breaking-rejoining enzymes"/>
    <property type="match status" value="1"/>
</dbReference>
<feature type="region of interest" description="Disordered" evidence="9">
    <location>
        <begin position="650"/>
        <end position="681"/>
    </location>
</feature>
<dbReference type="PROSITE" id="PS51898">
    <property type="entry name" value="TYR_RECOMBINASE"/>
    <property type="match status" value="1"/>
</dbReference>
<protein>
    <recommendedName>
        <fullName evidence="10">Tyr recombinase domain-containing protein</fullName>
    </recommendedName>
</protein>
<dbReference type="AlphaFoldDB" id="A0AAE8ZXU6"/>
<evidence type="ECO:0000313" key="12">
    <source>
        <dbReference type="Proteomes" id="UP000827892"/>
    </source>
</evidence>
<name>A0AAE8ZXU6_CAEBR</name>
<evidence type="ECO:0000256" key="9">
    <source>
        <dbReference type="SAM" id="MobiDB-lite"/>
    </source>
</evidence>
<dbReference type="GO" id="GO:0015074">
    <property type="term" value="P:DNA integration"/>
    <property type="evidence" value="ECO:0007669"/>
    <property type="project" value="InterPro"/>
</dbReference>
<keyword evidence="5" id="KW-0812">Transmembrane</keyword>
<evidence type="ECO:0000256" key="3">
    <source>
        <dbReference type="ARBA" id="ARBA00022676"/>
    </source>
</evidence>
<evidence type="ECO:0000256" key="2">
    <source>
        <dbReference type="ARBA" id="ARBA00007647"/>
    </source>
</evidence>
<reference evidence="11 12" key="1">
    <citation type="submission" date="2022-02" db="EMBL/GenBank/DDBJ databases">
        <title>Chromosome-level reference genomes for two strains of Caenorhabditis briggsae: an improved platform for comparative genomics.</title>
        <authorList>
            <person name="Stevens L."/>
            <person name="Andersen E.C."/>
        </authorList>
    </citation>
    <scope>NUCLEOTIDE SEQUENCE [LARGE SCALE GENOMIC DNA]</scope>
    <source>
        <strain evidence="11">QX1410_ONT</strain>
        <tissue evidence="11">Whole-organism</tissue>
    </source>
</reference>
<dbReference type="InterPro" id="IPR002104">
    <property type="entry name" value="Integrase_catalytic"/>
</dbReference>
<keyword evidence="3" id="KW-0328">Glycosyltransferase</keyword>
<keyword evidence="8" id="KW-0233">DNA recombination</keyword>
<dbReference type="GO" id="GO:0006310">
    <property type="term" value="P:DNA recombination"/>
    <property type="evidence" value="ECO:0007669"/>
    <property type="project" value="UniProtKB-KW"/>
</dbReference>
<feature type="domain" description="Tyr recombinase" evidence="10">
    <location>
        <begin position="465"/>
        <end position="660"/>
    </location>
</feature>
<evidence type="ECO:0000256" key="5">
    <source>
        <dbReference type="ARBA" id="ARBA00022692"/>
    </source>
</evidence>
<comment type="similarity">
    <text evidence="2">Belongs to the glycosyltransferase 92 family.</text>
</comment>
<comment type="subcellular location">
    <subcellularLocation>
        <location evidence="1">Membrane</location>
        <topology evidence="1">Single-pass membrane protein</topology>
    </subcellularLocation>
</comment>